<dbReference type="GO" id="GO:0016740">
    <property type="term" value="F:transferase activity"/>
    <property type="evidence" value="ECO:0007669"/>
    <property type="project" value="UniProtKB-KW"/>
</dbReference>
<proteinExistence type="predicted"/>
<gene>
    <name evidence="1" type="ORF">GJ668_08805</name>
</gene>
<dbReference type="Gene3D" id="3.90.550.10">
    <property type="entry name" value="Spore Coat Polysaccharide Biosynthesis Protein SpsA, Chain A"/>
    <property type="match status" value="1"/>
</dbReference>
<dbReference type="AlphaFoldDB" id="A0A6N8EF82"/>
<organism evidence="1 2">
    <name type="scientific">Allochromatium palmeri</name>
    <dbReference type="NCBI Taxonomy" id="231048"/>
    <lineage>
        <taxon>Bacteria</taxon>
        <taxon>Pseudomonadati</taxon>
        <taxon>Pseudomonadota</taxon>
        <taxon>Gammaproteobacteria</taxon>
        <taxon>Chromatiales</taxon>
        <taxon>Chromatiaceae</taxon>
        <taxon>Allochromatium</taxon>
    </lineage>
</organism>
<dbReference type="Pfam" id="PF13704">
    <property type="entry name" value="Glyco_tranf_2_4"/>
    <property type="match status" value="1"/>
</dbReference>
<dbReference type="CDD" id="cd00761">
    <property type="entry name" value="Glyco_tranf_GTA_type"/>
    <property type="match status" value="1"/>
</dbReference>
<keyword evidence="1" id="KW-0808">Transferase</keyword>
<sequence length="284" mass="33860">MRIVAIVMVYNEEIFIENMLRNYLEQGVEVYLLNNDSTDRTIEIATKYLTENLIKIERFPKKKYFDLREVLRKKEEIAETLGADWYLHADADEIRLPPKGQKTLKTAIEEVDQKGFNAVNFMEYTFVPTTENPIHLPESYMDTMKWYYPFARNYPHRVNCWKYIQKTPTLFEHILELKRHGRWLVPSARLGGGGHRIEFENRKIFPQDFIMRHYIAISREHAIQKYVPRLHKPENTVSLHGWRASAKSEDFRLPFQSEMKLYTNDENLDPSKPLREHLIIKKNA</sequence>
<accession>A0A6N8EF82</accession>
<dbReference type="RefSeq" id="WP_155449785.1">
    <property type="nucleotide sequence ID" value="NZ_WNKT01000015.1"/>
</dbReference>
<keyword evidence="2" id="KW-1185">Reference proteome</keyword>
<name>A0A6N8EF82_9GAMM</name>
<dbReference type="EMBL" id="WNKT01000015">
    <property type="protein sequence ID" value="MTW21197.1"/>
    <property type="molecule type" value="Genomic_DNA"/>
</dbReference>
<dbReference type="OrthoDB" id="9815923at2"/>
<dbReference type="InterPro" id="IPR029044">
    <property type="entry name" value="Nucleotide-diphossugar_trans"/>
</dbReference>
<evidence type="ECO:0000313" key="1">
    <source>
        <dbReference type="EMBL" id="MTW21197.1"/>
    </source>
</evidence>
<dbReference type="Proteomes" id="UP000434044">
    <property type="component" value="Unassembled WGS sequence"/>
</dbReference>
<comment type="caution">
    <text evidence="1">The sequence shown here is derived from an EMBL/GenBank/DDBJ whole genome shotgun (WGS) entry which is preliminary data.</text>
</comment>
<dbReference type="SUPFAM" id="SSF53448">
    <property type="entry name" value="Nucleotide-diphospho-sugar transferases"/>
    <property type="match status" value="1"/>
</dbReference>
<protein>
    <submittedName>
        <fullName evidence="1">Glycosyltransferase</fullName>
    </submittedName>
</protein>
<evidence type="ECO:0000313" key="2">
    <source>
        <dbReference type="Proteomes" id="UP000434044"/>
    </source>
</evidence>
<reference evidence="1 2" key="1">
    <citation type="submission" date="2019-11" db="EMBL/GenBank/DDBJ databases">
        <title>Whole-genome sequence of the anaerobic purple sulfur bacterium Allochromatium palmeri DSM 15591.</title>
        <authorList>
            <person name="Kyndt J.A."/>
            <person name="Meyer T.E."/>
        </authorList>
    </citation>
    <scope>NUCLEOTIDE SEQUENCE [LARGE SCALE GENOMIC DNA]</scope>
    <source>
        <strain evidence="1 2">DSM 15591</strain>
    </source>
</reference>